<evidence type="ECO:0000313" key="3">
    <source>
        <dbReference type="Proteomes" id="UP000663836"/>
    </source>
</evidence>
<sequence length="52" mass="5808">MKTPNSVVETRNFSSTSKDKRASLIYSGFGASRLDNVYSILLIFEFSNPCNT</sequence>
<accession>A0A819VT08</accession>
<comment type="caution">
    <text evidence="2">The sequence shown here is derived from an EMBL/GenBank/DDBJ whole genome shotgun (WGS) entry which is preliminary data.</text>
</comment>
<protein>
    <submittedName>
        <fullName evidence="2">Uncharacterized protein</fullName>
    </submittedName>
</protein>
<reference evidence="2" key="1">
    <citation type="submission" date="2021-02" db="EMBL/GenBank/DDBJ databases">
        <authorList>
            <person name="Nowell W R."/>
        </authorList>
    </citation>
    <scope>NUCLEOTIDE SEQUENCE</scope>
</reference>
<evidence type="ECO:0000313" key="2">
    <source>
        <dbReference type="EMBL" id="CAF4113203.1"/>
    </source>
</evidence>
<dbReference type="Proteomes" id="UP000663836">
    <property type="component" value="Unassembled WGS sequence"/>
</dbReference>
<gene>
    <name evidence="2" type="ORF">JBS370_LOCUS32288</name>
    <name evidence="1" type="ORF">ZHD862_LOCUS35502</name>
</gene>
<dbReference type="EMBL" id="CAJOBD010008463">
    <property type="protein sequence ID" value="CAF4113203.1"/>
    <property type="molecule type" value="Genomic_DNA"/>
</dbReference>
<name>A0A819VT08_9BILA</name>
<dbReference type="Proteomes" id="UP000663864">
    <property type="component" value="Unassembled WGS sequence"/>
</dbReference>
<dbReference type="AlphaFoldDB" id="A0A819VT08"/>
<organism evidence="2 3">
    <name type="scientific">Rotaria sordida</name>
    <dbReference type="NCBI Taxonomy" id="392033"/>
    <lineage>
        <taxon>Eukaryota</taxon>
        <taxon>Metazoa</taxon>
        <taxon>Spiralia</taxon>
        <taxon>Gnathifera</taxon>
        <taxon>Rotifera</taxon>
        <taxon>Eurotatoria</taxon>
        <taxon>Bdelloidea</taxon>
        <taxon>Philodinida</taxon>
        <taxon>Philodinidae</taxon>
        <taxon>Rotaria</taxon>
    </lineage>
</organism>
<proteinExistence type="predicted"/>
<feature type="non-terminal residue" evidence="2">
    <location>
        <position position="52"/>
    </location>
</feature>
<evidence type="ECO:0000313" key="1">
    <source>
        <dbReference type="EMBL" id="CAF1456664.1"/>
    </source>
</evidence>
<dbReference type="EMBL" id="CAJNOT010005141">
    <property type="protein sequence ID" value="CAF1456664.1"/>
    <property type="molecule type" value="Genomic_DNA"/>
</dbReference>